<dbReference type="SUPFAM" id="SSF53474">
    <property type="entry name" value="alpha/beta-Hydrolases"/>
    <property type="match status" value="1"/>
</dbReference>
<dbReference type="PANTHER" id="PTHR46623">
    <property type="entry name" value="CARBOXYMETHYLENEBUTENOLIDASE-RELATED"/>
    <property type="match status" value="1"/>
</dbReference>
<comment type="caution">
    <text evidence="2">The sequence shown here is derived from an EMBL/GenBank/DDBJ whole genome shotgun (WGS) entry which is preliminary data.</text>
</comment>
<accession>A0A0F5YM74</accession>
<dbReference type="GO" id="GO:0016787">
    <property type="term" value="F:hydrolase activity"/>
    <property type="evidence" value="ECO:0007669"/>
    <property type="project" value="InterPro"/>
</dbReference>
<dbReference type="InterPro" id="IPR029058">
    <property type="entry name" value="AB_hydrolase_fold"/>
</dbReference>
<dbReference type="OrthoDB" id="9787933at2"/>
<gene>
    <name evidence="2" type="ORF">WN50_00390</name>
</gene>
<organism evidence="2 3">
    <name type="scientific">Limnoraphis robusta CS-951</name>
    <dbReference type="NCBI Taxonomy" id="1637645"/>
    <lineage>
        <taxon>Bacteria</taxon>
        <taxon>Bacillati</taxon>
        <taxon>Cyanobacteriota</taxon>
        <taxon>Cyanophyceae</taxon>
        <taxon>Oscillatoriophycideae</taxon>
        <taxon>Oscillatoriales</taxon>
        <taxon>Sirenicapillariaceae</taxon>
        <taxon>Limnoraphis</taxon>
    </lineage>
</organism>
<sequence length="290" mass="32121">MRKFLGLALLTFLGIILWGSQYSGDASHSLTPDGVTQMWRSHQHDLPLSSPLVAVEPSQPVETESVTYGRLNNQDLVGYLARPTEAKESLPALIVIHEWWGLNDNIKSMTSRLAGEGYVALAVDLYGGEVADNPEKARELVTAARNNEQPLKNNIRQAYQYLSQDKKAPKIASIGWCFGGTWSLNTALLFPEELDATVIYYGGGIETNPNQLKALKMPILGIFAELDNNPSVETVRQFEAALKQVGKSPEIYIYENADHAFANPSGTRYNAEAAEDAWKKTITFLNQHLK</sequence>
<name>A0A0F5YM74_9CYAN</name>
<dbReference type="InterPro" id="IPR002925">
    <property type="entry name" value="Dienelactn_hydro"/>
</dbReference>
<dbReference type="Gene3D" id="3.40.50.1820">
    <property type="entry name" value="alpha/beta hydrolase"/>
    <property type="match status" value="1"/>
</dbReference>
<dbReference type="EMBL" id="LATL02000146">
    <property type="protein sequence ID" value="KKD39991.1"/>
    <property type="molecule type" value="Genomic_DNA"/>
</dbReference>
<reference evidence="2 3" key="1">
    <citation type="submission" date="2015-06" db="EMBL/GenBank/DDBJ databases">
        <title>Draft genome assembly of filamentous brackish cyanobacterium Limnoraphis robusta strain CS-951.</title>
        <authorList>
            <person name="Willis A."/>
            <person name="Parks M."/>
            <person name="Burford M.A."/>
        </authorList>
    </citation>
    <scope>NUCLEOTIDE SEQUENCE [LARGE SCALE GENOMIC DNA]</scope>
    <source>
        <strain evidence="2 3">CS-951</strain>
    </source>
</reference>
<dbReference type="AlphaFoldDB" id="A0A0F5YM74"/>
<dbReference type="Proteomes" id="UP000033607">
    <property type="component" value="Unassembled WGS sequence"/>
</dbReference>
<evidence type="ECO:0000313" key="2">
    <source>
        <dbReference type="EMBL" id="KKD39991.1"/>
    </source>
</evidence>
<dbReference type="PANTHER" id="PTHR46623:SF6">
    <property type="entry name" value="ALPHA_BETA-HYDROLASES SUPERFAMILY PROTEIN"/>
    <property type="match status" value="1"/>
</dbReference>
<protein>
    <submittedName>
        <fullName evidence="2">Carboxymethylenebutenolidase</fullName>
    </submittedName>
</protein>
<evidence type="ECO:0000313" key="3">
    <source>
        <dbReference type="Proteomes" id="UP000033607"/>
    </source>
</evidence>
<evidence type="ECO:0000259" key="1">
    <source>
        <dbReference type="Pfam" id="PF01738"/>
    </source>
</evidence>
<dbReference type="Pfam" id="PF01738">
    <property type="entry name" value="DLH"/>
    <property type="match status" value="1"/>
</dbReference>
<dbReference type="RefSeq" id="WP_046276508.1">
    <property type="nucleotide sequence ID" value="NZ_LATL02000146.1"/>
</dbReference>
<feature type="domain" description="Dienelactone hydrolase" evidence="1">
    <location>
        <begin position="78"/>
        <end position="288"/>
    </location>
</feature>
<dbReference type="PATRIC" id="fig|1637645.4.peg.2979"/>
<dbReference type="InterPro" id="IPR051049">
    <property type="entry name" value="Dienelactone_hydrolase-like"/>
</dbReference>
<proteinExistence type="predicted"/>